<dbReference type="SUPFAM" id="SSF53383">
    <property type="entry name" value="PLP-dependent transferases"/>
    <property type="match status" value="1"/>
</dbReference>
<evidence type="ECO:0000313" key="3">
    <source>
        <dbReference type="EMBL" id="HHE75683.1"/>
    </source>
</evidence>
<proteinExistence type="predicted"/>
<organism evidence="3">
    <name type="scientific">Candidatus Aciduliprofundum boonei</name>
    <dbReference type="NCBI Taxonomy" id="379547"/>
    <lineage>
        <taxon>Archaea</taxon>
        <taxon>Methanobacteriati</taxon>
        <taxon>Thermoplasmatota</taxon>
        <taxon>DHVE2 group</taxon>
        <taxon>Candidatus Aciduliprofundum</taxon>
    </lineage>
</organism>
<dbReference type="Gene3D" id="3.40.640.10">
    <property type="entry name" value="Type I PLP-dependent aspartate aminotransferase-like (Major domain)"/>
    <property type="match status" value="1"/>
</dbReference>
<evidence type="ECO:0000256" key="1">
    <source>
        <dbReference type="ARBA" id="ARBA00023002"/>
    </source>
</evidence>
<feature type="domain" description="Glycine cleavage system P-protein N-terminal" evidence="2">
    <location>
        <begin position="10"/>
        <end position="462"/>
    </location>
</feature>
<dbReference type="AlphaFoldDB" id="A0A7J3T8Y2"/>
<gene>
    <name evidence="3" type="ORF">ENL31_00970</name>
</gene>
<dbReference type="InterPro" id="IPR015424">
    <property type="entry name" value="PyrdxlP-dep_Trfase"/>
</dbReference>
<dbReference type="Proteomes" id="UP000886130">
    <property type="component" value="Unassembled WGS sequence"/>
</dbReference>
<dbReference type="GO" id="GO:0004375">
    <property type="term" value="F:glycine dehydrogenase (decarboxylating) activity"/>
    <property type="evidence" value="ECO:0007669"/>
    <property type="project" value="UniProtKB-EC"/>
</dbReference>
<name>A0A7J3T8Y2_9ARCH</name>
<dbReference type="InterPro" id="IPR049315">
    <property type="entry name" value="GDC-P_N"/>
</dbReference>
<evidence type="ECO:0000259" key="2">
    <source>
        <dbReference type="Pfam" id="PF02347"/>
    </source>
</evidence>
<dbReference type="Gene3D" id="3.90.1150.10">
    <property type="entry name" value="Aspartate Aminotransferase, domain 1"/>
    <property type="match status" value="1"/>
</dbReference>
<sequence>MKREKIVYPYIPNSHEDVQKEMLREIGVKSFEELLDRIIPRELQYKGSLNLPEPLLSEYELKKHVEKILMKNKTCGEYLCFLGGGTWPHYVPAICDEIASRGEFLTAYAGEPYEDHGRWQALFEYESLMAELLDMDVVSVPIYSWGHAASTSLRMASRITGRKEVLVVDTISPERRKIVENYMEPHIKIKWVSHNAETGLMNLEDLESKISSDTAAVYFENPSYLGFIETQGSEISEIAHREGALVVVGVDPSSLGILEPPSHYGADIVCGELQPLGNHMNFGGSLAGFVATRDEEKFVKEIPYRIFGIAPSKVPGEYGFGDVAFERTSFMVRETPTESKEFVGTASALWGVVAGVYLSLMGPKGMQELGEGIVKRVNYAIKKLSEIPGIKVPKFKAPHFKEFVVDFNSFDISVEEINKRLLDYEIMGGIPLSKYFPELGNSALYCVTEIHTKEDIDKLYNALSNILEVS</sequence>
<dbReference type="GO" id="GO:0009116">
    <property type="term" value="P:nucleoside metabolic process"/>
    <property type="evidence" value="ECO:0007669"/>
    <property type="project" value="InterPro"/>
</dbReference>
<dbReference type="EMBL" id="DRTM01000074">
    <property type="protein sequence ID" value="HHE75683.1"/>
    <property type="molecule type" value="Genomic_DNA"/>
</dbReference>
<dbReference type="PANTHER" id="PTHR42806:SF1">
    <property type="entry name" value="GLYCINE DEHYDROGENASE (DECARBOXYLATING)"/>
    <property type="match status" value="1"/>
</dbReference>
<comment type="caution">
    <text evidence="3">The sequence shown here is derived from an EMBL/GenBank/DDBJ whole genome shotgun (WGS) entry which is preliminary data.</text>
</comment>
<dbReference type="InterPro" id="IPR015422">
    <property type="entry name" value="PyrdxlP-dep_Trfase_small"/>
</dbReference>
<dbReference type="EC" id="1.4.4.2" evidence="3"/>
<reference evidence="3" key="1">
    <citation type="journal article" date="2020" name="mSystems">
        <title>Genome- and Community-Level Interaction Insights into Carbon Utilization and Element Cycling Functions of Hydrothermarchaeota in Hydrothermal Sediment.</title>
        <authorList>
            <person name="Zhou Z."/>
            <person name="Liu Y."/>
            <person name="Xu W."/>
            <person name="Pan J."/>
            <person name="Luo Z.H."/>
            <person name="Li M."/>
        </authorList>
    </citation>
    <scope>NUCLEOTIDE SEQUENCE [LARGE SCALE GENOMIC DNA]</scope>
    <source>
        <strain evidence="3">HyVt-85</strain>
    </source>
</reference>
<accession>A0A7J3T8Y2</accession>
<dbReference type="PANTHER" id="PTHR42806">
    <property type="entry name" value="GLYCINE CLEAVAGE SYSTEM P-PROTEIN"/>
    <property type="match status" value="1"/>
</dbReference>
<protein>
    <submittedName>
        <fullName evidence="3">Aminomethyl-transferring glycine dehydrogenase subunit GcvPA</fullName>
        <ecNumber evidence="3">1.4.4.2</ecNumber>
    </submittedName>
</protein>
<dbReference type="InterPro" id="IPR023010">
    <property type="entry name" value="GcvPA"/>
</dbReference>
<dbReference type="NCBIfam" id="NF001696">
    <property type="entry name" value="PRK00451.1"/>
    <property type="match status" value="1"/>
</dbReference>
<dbReference type="InterPro" id="IPR015421">
    <property type="entry name" value="PyrdxlP-dep_Trfase_major"/>
</dbReference>
<keyword evidence="1 3" id="KW-0560">Oxidoreductase</keyword>
<dbReference type="Pfam" id="PF02347">
    <property type="entry name" value="GDC-P"/>
    <property type="match status" value="1"/>
</dbReference>